<reference evidence="6 7" key="1">
    <citation type="submission" date="2021-04" db="EMBL/GenBank/DDBJ databases">
        <title>Draft genome sequence of Paenibacillus cisolokensis, LC2-13A.</title>
        <authorList>
            <person name="Uke A."/>
            <person name="Chhe C."/>
            <person name="Baramee S."/>
            <person name="Kosugi A."/>
        </authorList>
    </citation>
    <scope>NUCLEOTIDE SEQUENCE [LARGE SCALE GENOMIC DNA]</scope>
    <source>
        <strain evidence="6 7">LC2-13A</strain>
    </source>
</reference>
<accession>A0ABQ4N4X7</accession>
<comment type="subcellular location">
    <subcellularLocation>
        <location evidence="1">Membrane</location>
        <topology evidence="1">Multi-pass membrane protein</topology>
    </subcellularLocation>
</comment>
<dbReference type="SUPFAM" id="SSF161098">
    <property type="entry name" value="MetI-like"/>
    <property type="match status" value="1"/>
</dbReference>
<sequence length="80" mass="9088">MVQDRTFGSRLFDTVNYALLLLIALMAVLPFVHVIAGSFTTVGELARKRFVLFPTEFSLDAYRYIFRRTSFSAVSAFRSA</sequence>
<name>A0ABQ4N4X7_9BACL</name>
<evidence type="ECO:0000313" key="7">
    <source>
        <dbReference type="Proteomes" id="UP000680304"/>
    </source>
</evidence>
<gene>
    <name evidence="6" type="ORF">PACILC2_18050</name>
</gene>
<keyword evidence="2 5" id="KW-0812">Transmembrane</keyword>
<dbReference type="EMBL" id="BOVJ01000058">
    <property type="protein sequence ID" value="GIQ63237.1"/>
    <property type="molecule type" value="Genomic_DNA"/>
</dbReference>
<protein>
    <recommendedName>
        <fullName evidence="8">ABC transmembrane type-1 domain-containing protein</fullName>
    </recommendedName>
</protein>
<keyword evidence="4 5" id="KW-0472">Membrane</keyword>
<feature type="transmembrane region" description="Helical" evidence="5">
    <location>
        <begin position="17"/>
        <end position="39"/>
    </location>
</feature>
<evidence type="ECO:0000313" key="6">
    <source>
        <dbReference type="EMBL" id="GIQ63237.1"/>
    </source>
</evidence>
<dbReference type="Proteomes" id="UP000680304">
    <property type="component" value="Unassembled WGS sequence"/>
</dbReference>
<keyword evidence="7" id="KW-1185">Reference proteome</keyword>
<evidence type="ECO:0000256" key="4">
    <source>
        <dbReference type="ARBA" id="ARBA00023136"/>
    </source>
</evidence>
<comment type="caution">
    <text evidence="6">The sequence shown here is derived from an EMBL/GenBank/DDBJ whole genome shotgun (WGS) entry which is preliminary data.</text>
</comment>
<dbReference type="InterPro" id="IPR035906">
    <property type="entry name" value="MetI-like_sf"/>
</dbReference>
<evidence type="ECO:0000256" key="3">
    <source>
        <dbReference type="ARBA" id="ARBA00022989"/>
    </source>
</evidence>
<organism evidence="6 7">
    <name type="scientific">Paenibacillus cisolokensis</name>
    <dbReference type="NCBI Taxonomy" id="1658519"/>
    <lineage>
        <taxon>Bacteria</taxon>
        <taxon>Bacillati</taxon>
        <taxon>Bacillota</taxon>
        <taxon>Bacilli</taxon>
        <taxon>Bacillales</taxon>
        <taxon>Paenibacillaceae</taxon>
        <taxon>Paenibacillus</taxon>
    </lineage>
</organism>
<dbReference type="Gene3D" id="1.10.3720.10">
    <property type="entry name" value="MetI-like"/>
    <property type="match status" value="1"/>
</dbReference>
<keyword evidence="3 5" id="KW-1133">Transmembrane helix</keyword>
<evidence type="ECO:0008006" key="8">
    <source>
        <dbReference type="Google" id="ProtNLM"/>
    </source>
</evidence>
<evidence type="ECO:0000256" key="5">
    <source>
        <dbReference type="SAM" id="Phobius"/>
    </source>
</evidence>
<proteinExistence type="predicted"/>
<evidence type="ECO:0000256" key="1">
    <source>
        <dbReference type="ARBA" id="ARBA00004141"/>
    </source>
</evidence>
<evidence type="ECO:0000256" key="2">
    <source>
        <dbReference type="ARBA" id="ARBA00022692"/>
    </source>
</evidence>